<comment type="caution">
    <text evidence="3">The sequence shown here is derived from an EMBL/GenBank/DDBJ whole genome shotgun (WGS) entry which is preliminary data.</text>
</comment>
<dbReference type="SUPFAM" id="SSF110849">
    <property type="entry name" value="ParB/Sulfiredoxin"/>
    <property type="match status" value="1"/>
</dbReference>
<reference evidence="3" key="1">
    <citation type="submission" date="2021-01" db="EMBL/GenBank/DDBJ databases">
        <title>Whole genome shotgun sequence of Actinoplanes cyaneus NBRC 14990.</title>
        <authorList>
            <person name="Komaki H."/>
            <person name="Tamura T."/>
        </authorList>
    </citation>
    <scope>NUCLEOTIDE SEQUENCE</scope>
    <source>
        <strain evidence="3">NBRC 14990</strain>
    </source>
</reference>
<proteinExistence type="predicted"/>
<dbReference type="AlphaFoldDB" id="A0A919M9A0"/>
<evidence type="ECO:0000313" key="4">
    <source>
        <dbReference type="Proteomes" id="UP000619479"/>
    </source>
</evidence>
<evidence type="ECO:0000259" key="2">
    <source>
        <dbReference type="SMART" id="SM00470"/>
    </source>
</evidence>
<dbReference type="InterPro" id="IPR036086">
    <property type="entry name" value="ParB/Sulfiredoxin_sf"/>
</dbReference>
<dbReference type="SMART" id="SM00470">
    <property type="entry name" value="ParB"/>
    <property type="match status" value="1"/>
</dbReference>
<dbReference type="InterPro" id="IPR003115">
    <property type="entry name" value="ParB_N"/>
</dbReference>
<dbReference type="EMBL" id="BOMH01000059">
    <property type="protein sequence ID" value="GID69233.1"/>
    <property type="molecule type" value="Genomic_DNA"/>
</dbReference>
<gene>
    <name evidence="3" type="ORF">Acy02nite_71140</name>
</gene>
<protein>
    <recommendedName>
        <fullName evidence="2">ParB-like N-terminal domain-containing protein</fullName>
    </recommendedName>
</protein>
<sequence length="339" mass="36445">MSTGTRGEMNEWPVVEVHLDDLVMAESIRRDGESPEHIEVLAAVPDDLPPIIVHRASMRPIDGNHRIRAARLRGATTITARFFEGDDTEAFILAVQLNVLHGLPLSLADRKRAAERIVLSHPQWSDRRVASLSGISPGTVAVIRHAAAGHAGAADSRIGQDGRVRPIDASTGRKRARELLLQDPTLSLRQVARLATISPETVRDVRNRLRREADPRMSPGGDLTQRDSVSASLTAPPNSEVIVRSLTSDPALRTSEVGRQVLRMLMLHNTVTSDWDGIVANVPLHCNEVVADLARQLATRWADLAGQAGAGAMPAAGAGTMPAARAGTMPAGRSMPRTA</sequence>
<dbReference type="Proteomes" id="UP000619479">
    <property type="component" value="Unassembled WGS sequence"/>
</dbReference>
<organism evidence="3 4">
    <name type="scientific">Actinoplanes cyaneus</name>
    <dbReference type="NCBI Taxonomy" id="52696"/>
    <lineage>
        <taxon>Bacteria</taxon>
        <taxon>Bacillati</taxon>
        <taxon>Actinomycetota</taxon>
        <taxon>Actinomycetes</taxon>
        <taxon>Micromonosporales</taxon>
        <taxon>Micromonosporaceae</taxon>
        <taxon>Actinoplanes</taxon>
    </lineage>
</organism>
<feature type="domain" description="ParB-like N-terminal" evidence="2">
    <location>
        <begin position="15"/>
        <end position="99"/>
    </location>
</feature>
<feature type="region of interest" description="Disordered" evidence="1">
    <location>
        <begin position="209"/>
        <end position="234"/>
    </location>
</feature>
<accession>A0A919M9A0</accession>
<evidence type="ECO:0000256" key="1">
    <source>
        <dbReference type="SAM" id="MobiDB-lite"/>
    </source>
</evidence>
<name>A0A919M9A0_9ACTN</name>
<keyword evidence="4" id="KW-1185">Reference proteome</keyword>
<evidence type="ECO:0000313" key="3">
    <source>
        <dbReference type="EMBL" id="GID69233.1"/>
    </source>
</evidence>